<organism evidence="1">
    <name type="scientific">bioreactor metagenome</name>
    <dbReference type="NCBI Taxonomy" id="1076179"/>
    <lineage>
        <taxon>unclassified sequences</taxon>
        <taxon>metagenomes</taxon>
        <taxon>ecological metagenomes</taxon>
    </lineage>
</organism>
<dbReference type="AlphaFoldDB" id="A0A645F0W6"/>
<protein>
    <submittedName>
        <fullName evidence="1">Uncharacterized protein</fullName>
    </submittedName>
</protein>
<name>A0A645F0W6_9ZZZZ</name>
<dbReference type="EMBL" id="VSSQ01053930">
    <property type="protein sequence ID" value="MPN07921.1"/>
    <property type="molecule type" value="Genomic_DNA"/>
</dbReference>
<gene>
    <name evidence="1" type="ORF">SDC9_155193</name>
</gene>
<evidence type="ECO:0000313" key="1">
    <source>
        <dbReference type="EMBL" id="MPN07921.1"/>
    </source>
</evidence>
<reference evidence="1" key="1">
    <citation type="submission" date="2019-08" db="EMBL/GenBank/DDBJ databases">
        <authorList>
            <person name="Kucharzyk K."/>
            <person name="Murdoch R.W."/>
            <person name="Higgins S."/>
            <person name="Loffler F."/>
        </authorList>
    </citation>
    <scope>NUCLEOTIDE SEQUENCE</scope>
</reference>
<proteinExistence type="predicted"/>
<sequence>MTQGDELNDGLTDRVGVTVRQRGGGPVRHREHLRQLVQFLAQQQFEGGVRGVVRVSLQLLLLHPVGDGRSHRTVGQVEAELLALDLDVRPARHVGDQHPHVVADPGRVDVLVEVGVDLDRRRVQPGLVGEG</sequence>
<comment type="caution">
    <text evidence="1">The sequence shown here is derived from an EMBL/GenBank/DDBJ whole genome shotgun (WGS) entry which is preliminary data.</text>
</comment>
<accession>A0A645F0W6</accession>